<feature type="domain" description="Trimeric autotransporter adhesin YadA-like C-terminal membrane anchor" evidence="10">
    <location>
        <begin position="516"/>
        <end position="576"/>
    </location>
</feature>
<dbReference type="Gene3D" id="3.30.1300.30">
    <property type="entry name" value="GSPII I/J protein-like"/>
    <property type="match status" value="1"/>
</dbReference>
<evidence type="ECO:0000256" key="6">
    <source>
        <dbReference type="ARBA" id="ARBA00023136"/>
    </source>
</evidence>
<evidence type="ECO:0000256" key="3">
    <source>
        <dbReference type="ARBA" id="ARBA00022452"/>
    </source>
</evidence>
<dbReference type="AlphaFoldDB" id="A0A2P5KB92"/>
<dbReference type="Proteomes" id="UP000243096">
    <property type="component" value="Unassembled WGS sequence"/>
</dbReference>
<evidence type="ECO:0000256" key="9">
    <source>
        <dbReference type="SAM" id="MobiDB-lite"/>
    </source>
</evidence>
<keyword evidence="12" id="KW-1185">Reference proteome</keyword>
<sequence>MTAFNYSRRVTGYSAPLYQRSDFVIPRISSKLSAFSVVLALSFINDATASNHGYEESALESIITDITKSKLAPFESTLIRLDVDHSKTKEKLDKLKIDTNSAFLKFTNQIATENTAINQKIDHINSATEDQLNNINHKISNLSQKLTRNSNEQANLKESLNQNISDLNNTVKQIAHNNKSLINKLNNANTTTQDQIKDIRDQSYRHYGKITETINELALTTNNQFTEHKETIKNELAILGNRVDQLEKQTNKNRSAKDNPGNRYKNPKDTVVAESSTTVSLQAELANANDGGSLQPMLAGNEMRPGPQLTNTDSQPALMLADKSRHTGPAPANQGRHAEVALVNQDGPSERAPADQGGHAEVAPADPGSRAEVAPADPSGVVEPMTADDVRAAWRALQNSSGHSGPMLADDVASAHDDTISCDQPGECGHGSAQGRLREFIGADLPSLLAEQLNIRVDDTRVSVGEPGHERRLTDVARGTQPTDAVNKAQMDEAVAQVDRNASAGTAAAMAVAGLPQPTLPGKSLMTFAGATYRGQYGVALGISHVTPNNRWVLKVAANANGRGYVGMVAAGGFQW</sequence>
<dbReference type="GO" id="GO:0009279">
    <property type="term" value="C:cell outer membrane"/>
    <property type="evidence" value="ECO:0007669"/>
    <property type="project" value="UniProtKB-SubCell"/>
</dbReference>
<keyword evidence="8" id="KW-0175">Coiled coil</keyword>
<evidence type="ECO:0000256" key="2">
    <source>
        <dbReference type="ARBA" id="ARBA00004442"/>
    </source>
</evidence>
<dbReference type="OrthoDB" id="1632057at2"/>
<keyword evidence="6" id="KW-0472">Membrane</keyword>
<feature type="region of interest" description="Disordered" evidence="9">
    <location>
        <begin position="347"/>
        <end position="381"/>
    </location>
</feature>
<evidence type="ECO:0000256" key="7">
    <source>
        <dbReference type="ARBA" id="ARBA00023237"/>
    </source>
</evidence>
<evidence type="ECO:0000259" key="10">
    <source>
        <dbReference type="Pfam" id="PF03895"/>
    </source>
</evidence>
<proteinExistence type="predicted"/>
<evidence type="ECO:0000313" key="11">
    <source>
        <dbReference type="EMBL" id="PPB83982.1"/>
    </source>
</evidence>
<comment type="subcellular location">
    <subcellularLocation>
        <location evidence="2">Cell outer membrane</location>
    </subcellularLocation>
    <subcellularLocation>
        <location evidence="1">Cell surface</location>
    </subcellularLocation>
</comment>
<dbReference type="InterPro" id="IPR005594">
    <property type="entry name" value="YadA_C"/>
</dbReference>
<keyword evidence="7" id="KW-0998">Cell outer membrane</keyword>
<accession>A0A2P5KB92</accession>
<dbReference type="RefSeq" id="WP_104077238.1">
    <property type="nucleotide sequence ID" value="NZ_CP062178.1"/>
</dbReference>
<reference evidence="11 12" key="1">
    <citation type="submission" date="2018-01" db="EMBL/GenBank/DDBJ databases">
        <title>Genomic Encyclopedia of Type Strains, Phase III (KMG-III): the genomes of soil and plant-associated and newly described type strains.</title>
        <authorList>
            <person name="Whitman W."/>
        </authorList>
    </citation>
    <scope>NUCLEOTIDE SEQUENCE [LARGE SCALE GENOMIC DNA]</scope>
    <source>
        <strain evidence="11 12">HKI456</strain>
    </source>
</reference>
<dbReference type="Pfam" id="PF03895">
    <property type="entry name" value="YadA_anchor"/>
    <property type="match status" value="1"/>
</dbReference>
<comment type="caution">
    <text evidence="11">The sequence shown here is derived from an EMBL/GenBank/DDBJ whole genome shotgun (WGS) entry which is preliminary data.</text>
</comment>
<keyword evidence="3" id="KW-1134">Transmembrane beta strand</keyword>
<protein>
    <submittedName>
        <fullName evidence="11">YadA-like protein</fullName>
    </submittedName>
</protein>
<dbReference type="Gene3D" id="2.150.10.10">
    <property type="entry name" value="Serralysin-like metalloprotease, C-terminal"/>
    <property type="match status" value="1"/>
</dbReference>
<feature type="coiled-coil region" evidence="8">
    <location>
        <begin position="125"/>
        <end position="202"/>
    </location>
</feature>
<organism evidence="11 12">
    <name type="scientific">Mycetohabitans endofungorum</name>
    <dbReference type="NCBI Taxonomy" id="417203"/>
    <lineage>
        <taxon>Bacteria</taxon>
        <taxon>Pseudomonadati</taxon>
        <taxon>Pseudomonadota</taxon>
        <taxon>Betaproteobacteria</taxon>
        <taxon>Burkholderiales</taxon>
        <taxon>Burkholderiaceae</taxon>
        <taxon>Mycetohabitans</taxon>
    </lineage>
</organism>
<dbReference type="InterPro" id="IPR011049">
    <property type="entry name" value="Serralysin-like_metalloprot_C"/>
</dbReference>
<dbReference type="InterPro" id="IPR045584">
    <property type="entry name" value="Pilin-like"/>
</dbReference>
<feature type="region of interest" description="Disordered" evidence="9">
    <location>
        <begin position="243"/>
        <end position="277"/>
    </location>
</feature>
<evidence type="ECO:0000256" key="4">
    <source>
        <dbReference type="ARBA" id="ARBA00022692"/>
    </source>
</evidence>
<gene>
    <name evidence="11" type="ORF">B0O95_105166</name>
</gene>
<evidence type="ECO:0000256" key="8">
    <source>
        <dbReference type="SAM" id="Coils"/>
    </source>
</evidence>
<evidence type="ECO:0000256" key="5">
    <source>
        <dbReference type="ARBA" id="ARBA00022729"/>
    </source>
</evidence>
<keyword evidence="5" id="KW-0732">Signal</keyword>
<keyword evidence="4" id="KW-0812">Transmembrane</keyword>
<name>A0A2P5KB92_9BURK</name>
<dbReference type="SUPFAM" id="SSF101967">
    <property type="entry name" value="Adhesin YadA, collagen-binding domain"/>
    <property type="match status" value="1"/>
</dbReference>
<dbReference type="EMBL" id="PRDW01000005">
    <property type="protein sequence ID" value="PPB83982.1"/>
    <property type="molecule type" value="Genomic_DNA"/>
</dbReference>
<feature type="region of interest" description="Disordered" evidence="9">
    <location>
        <begin position="289"/>
        <end position="314"/>
    </location>
</feature>
<dbReference type="SUPFAM" id="SSF54523">
    <property type="entry name" value="Pili subunits"/>
    <property type="match status" value="1"/>
</dbReference>
<dbReference type="GO" id="GO:0009986">
    <property type="term" value="C:cell surface"/>
    <property type="evidence" value="ECO:0007669"/>
    <property type="project" value="UniProtKB-SubCell"/>
</dbReference>
<evidence type="ECO:0000256" key="1">
    <source>
        <dbReference type="ARBA" id="ARBA00004241"/>
    </source>
</evidence>
<evidence type="ECO:0000313" key="12">
    <source>
        <dbReference type="Proteomes" id="UP000243096"/>
    </source>
</evidence>